<accession>A0ABP3UAX8</accession>
<dbReference type="Pfam" id="PF21832">
    <property type="entry name" value="DUF6892"/>
    <property type="match status" value="1"/>
</dbReference>
<feature type="domain" description="DUF7738" evidence="2">
    <location>
        <begin position="4"/>
        <end position="103"/>
    </location>
</feature>
<evidence type="ECO:0000259" key="2">
    <source>
        <dbReference type="Pfam" id="PF24880"/>
    </source>
</evidence>
<reference evidence="4" key="1">
    <citation type="journal article" date="2019" name="Int. J. Syst. Evol. Microbiol.">
        <title>The Global Catalogue of Microorganisms (GCM) 10K type strain sequencing project: providing services to taxonomists for standard genome sequencing and annotation.</title>
        <authorList>
            <consortium name="The Broad Institute Genomics Platform"/>
            <consortium name="The Broad Institute Genome Sequencing Center for Infectious Disease"/>
            <person name="Wu L."/>
            <person name="Ma J."/>
        </authorList>
    </citation>
    <scope>NUCLEOTIDE SEQUENCE [LARGE SCALE GENOMIC DNA]</scope>
    <source>
        <strain evidence="4">JCM 15974</strain>
    </source>
</reference>
<proteinExistence type="predicted"/>
<dbReference type="Proteomes" id="UP001501758">
    <property type="component" value="Unassembled WGS sequence"/>
</dbReference>
<comment type="caution">
    <text evidence="3">The sequence shown here is derived from an EMBL/GenBank/DDBJ whole genome shotgun (WGS) entry which is preliminary data.</text>
</comment>
<feature type="domain" description="DUF6892" evidence="1">
    <location>
        <begin position="164"/>
        <end position="296"/>
    </location>
</feature>
<evidence type="ECO:0000313" key="3">
    <source>
        <dbReference type="EMBL" id="GAA0724807.1"/>
    </source>
</evidence>
<dbReference type="InterPro" id="IPR054187">
    <property type="entry name" value="DUF6892"/>
</dbReference>
<dbReference type="RefSeq" id="WP_343913082.1">
    <property type="nucleotide sequence ID" value="NZ_BAAAGE010000003.1"/>
</dbReference>
<evidence type="ECO:0000259" key="1">
    <source>
        <dbReference type="Pfam" id="PF21832"/>
    </source>
</evidence>
<dbReference type="InterPro" id="IPR056640">
    <property type="entry name" value="DUF7738"/>
</dbReference>
<protein>
    <submittedName>
        <fullName evidence="3">Uncharacterized protein</fullName>
    </submittedName>
</protein>
<evidence type="ECO:0000313" key="4">
    <source>
        <dbReference type="Proteomes" id="UP001501758"/>
    </source>
</evidence>
<dbReference type="Pfam" id="PF24880">
    <property type="entry name" value="DUF7738"/>
    <property type="match status" value="1"/>
</dbReference>
<keyword evidence="4" id="KW-1185">Reference proteome</keyword>
<name>A0ABP3UAX8_9FLAO</name>
<organism evidence="3 4">
    <name type="scientific">Aquimarina litoralis</name>
    <dbReference type="NCBI Taxonomy" id="584605"/>
    <lineage>
        <taxon>Bacteria</taxon>
        <taxon>Pseudomonadati</taxon>
        <taxon>Bacteroidota</taxon>
        <taxon>Flavobacteriia</taxon>
        <taxon>Flavobacteriales</taxon>
        <taxon>Flavobacteriaceae</taxon>
        <taxon>Aquimarina</taxon>
    </lineage>
</organism>
<sequence length="300" mass="35511">MINIKLIENSFLINNISVSFPISFESLHEILKVPYRVHKKKYNTIYTWDDLGILGYSKDQQHIDSIYLELQKEDFDFSPKQLFIGSFLFENQDAISYYKEHKNKRVQLFEGDTSGALVLNDISVWFSTDQGSIEAIEIKSYQGTSIKQIPKDKYIIRKLDEEEIIFTDFGFKLAIVQELMYSKEFIQPKFDLFEFVLWYSKREIDLEEEGYDPIEEVTQYFRDLPIPKRLASEVTEIYQDGGNDIYLNLIRFAEGWEDYWDIENIEDVTKFPNLKKVTLCYAKEHIIPDLKKMGVDAEWL</sequence>
<dbReference type="EMBL" id="BAAAGE010000003">
    <property type="protein sequence ID" value="GAA0724807.1"/>
    <property type="molecule type" value="Genomic_DNA"/>
</dbReference>
<gene>
    <name evidence="3" type="ORF">GCM10009430_29620</name>
</gene>